<proteinExistence type="predicted"/>
<dbReference type="Pfam" id="PF13385">
    <property type="entry name" value="Laminin_G_3"/>
    <property type="match status" value="1"/>
</dbReference>
<dbReference type="AlphaFoldDB" id="F6YU47"/>
<accession>F6YU47</accession>
<evidence type="ECO:0008006" key="4">
    <source>
        <dbReference type="Google" id="ProtNLM"/>
    </source>
</evidence>
<evidence type="ECO:0000256" key="1">
    <source>
        <dbReference type="SAM" id="SignalP"/>
    </source>
</evidence>
<sequence length="260" mass="28794">MKFRHPGMLMFLLCLKFANAITPDVYWSMNKLVHNTTVQLPPDIGNPNVFTGVASQNDSVLVDGIIDKAIIIRRGFEFPEVRNSPNADCFKDPLECTGGLSFAVWANFLSVPSYGDSCILSTSWLCNHMVPGVVISVSSNAINAAIRPSIGVEYLANISFANVGFGTWSHIAVTWNKKDGMELFINGSTAETSSSIVNKKNNTALFAKLRFGYFVSYAKLKMDEVKIWYRKLSLTEVVQSMYHVNWTATTTEPDIITTVS</sequence>
<dbReference type="Gene3D" id="2.60.120.200">
    <property type="match status" value="1"/>
</dbReference>
<dbReference type="HOGENOM" id="CLU_1142262_0_0_1"/>
<reference evidence="2" key="4">
    <citation type="submission" date="2025-09" db="UniProtKB">
        <authorList>
            <consortium name="Ensembl"/>
        </authorList>
    </citation>
    <scope>IDENTIFICATION</scope>
</reference>
<reference evidence="3" key="1">
    <citation type="journal article" date="2002" name="Science">
        <title>The draft genome of Ciona intestinalis: insights into chordate and vertebrate origins.</title>
        <authorList>
            <person name="Dehal P."/>
            <person name="Satou Y."/>
            <person name="Campbell R.K."/>
            <person name="Chapman J."/>
            <person name="Degnan B."/>
            <person name="De Tomaso A."/>
            <person name="Davidson B."/>
            <person name="Di Gregorio A."/>
            <person name="Gelpke M."/>
            <person name="Goodstein D.M."/>
            <person name="Harafuji N."/>
            <person name="Hastings K.E."/>
            <person name="Ho I."/>
            <person name="Hotta K."/>
            <person name="Huang W."/>
            <person name="Kawashima T."/>
            <person name="Lemaire P."/>
            <person name="Martinez D."/>
            <person name="Meinertzhagen I.A."/>
            <person name="Necula S."/>
            <person name="Nonaka M."/>
            <person name="Putnam N."/>
            <person name="Rash S."/>
            <person name="Saiga H."/>
            <person name="Satake M."/>
            <person name="Terry A."/>
            <person name="Yamada L."/>
            <person name="Wang H.G."/>
            <person name="Awazu S."/>
            <person name="Azumi K."/>
            <person name="Boore J."/>
            <person name="Branno M."/>
            <person name="Chin-Bow S."/>
            <person name="DeSantis R."/>
            <person name="Doyle S."/>
            <person name="Francino P."/>
            <person name="Keys D.N."/>
            <person name="Haga S."/>
            <person name="Hayashi H."/>
            <person name="Hino K."/>
            <person name="Imai K.S."/>
            <person name="Inaba K."/>
            <person name="Kano S."/>
            <person name="Kobayashi K."/>
            <person name="Kobayashi M."/>
            <person name="Lee B.I."/>
            <person name="Makabe K.W."/>
            <person name="Manohar C."/>
            <person name="Matassi G."/>
            <person name="Medina M."/>
            <person name="Mochizuki Y."/>
            <person name="Mount S."/>
            <person name="Morishita T."/>
            <person name="Miura S."/>
            <person name="Nakayama A."/>
            <person name="Nishizaka S."/>
            <person name="Nomoto H."/>
            <person name="Ohta F."/>
            <person name="Oishi K."/>
            <person name="Rigoutsos I."/>
            <person name="Sano M."/>
            <person name="Sasaki A."/>
            <person name="Sasakura Y."/>
            <person name="Shoguchi E."/>
            <person name="Shin-i T."/>
            <person name="Spagnuolo A."/>
            <person name="Stainier D."/>
            <person name="Suzuki M.M."/>
            <person name="Tassy O."/>
            <person name="Takatori N."/>
            <person name="Tokuoka M."/>
            <person name="Yagi K."/>
            <person name="Yoshizaki F."/>
            <person name="Wada S."/>
            <person name="Zhang C."/>
            <person name="Hyatt P.D."/>
            <person name="Larimer F."/>
            <person name="Detter C."/>
            <person name="Doggett N."/>
            <person name="Glavina T."/>
            <person name="Hawkins T."/>
            <person name="Richardson P."/>
            <person name="Lucas S."/>
            <person name="Kohara Y."/>
            <person name="Levine M."/>
            <person name="Satoh N."/>
            <person name="Rokhsar D.S."/>
        </authorList>
    </citation>
    <scope>NUCLEOTIDE SEQUENCE [LARGE SCALE GENOMIC DNA]</scope>
</reference>
<protein>
    <recommendedName>
        <fullName evidence="4">LamG-like jellyroll fold domain-containing protein</fullName>
    </recommendedName>
</protein>
<feature type="signal peptide" evidence="1">
    <location>
        <begin position="1"/>
        <end position="20"/>
    </location>
</feature>
<feature type="chain" id="PRO_5003351652" description="LamG-like jellyroll fold domain-containing protein" evidence="1">
    <location>
        <begin position="21"/>
        <end position="260"/>
    </location>
</feature>
<evidence type="ECO:0000313" key="2">
    <source>
        <dbReference type="Ensembl" id="ENSCINP00000026124.2"/>
    </source>
</evidence>
<reference evidence="2" key="3">
    <citation type="submission" date="2025-08" db="UniProtKB">
        <authorList>
            <consortium name="Ensembl"/>
        </authorList>
    </citation>
    <scope>IDENTIFICATION</scope>
</reference>
<reference evidence="2" key="2">
    <citation type="journal article" date="2008" name="Genome Biol.">
        <title>Improved genome assembly and evidence-based global gene model set for the chordate Ciona intestinalis: new insight into intron and operon populations.</title>
        <authorList>
            <person name="Satou Y."/>
            <person name="Mineta K."/>
            <person name="Ogasawara M."/>
            <person name="Sasakura Y."/>
            <person name="Shoguchi E."/>
            <person name="Ueno K."/>
            <person name="Yamada L."/>
            <person name="Matsumoto J."/>
            <person name="Wasserscheid J."/>
            <person name="Dewar K."/>
            <person name="Wiley G.B."/>
            <person name="Macmil S.L."/>
            <person name="Roe B.A."/>
            <person name="Zeller R.W."/>
            <person name="Hastings K.E."/>
            <person name="Lemaire P."/>
            <person name="Lindquist E."/>
            <person name="Endo T."/>
            <person name="Hotta K."/>
            <person name="Inaba K."/>
        </authorList>
    </citation>
    <scope>NUCLEOTIDE SEQUENCE [LARGE SCALE GENOMIC DNA]</scope>
    <source>
        <strain evidence="2">wild type</strain>
    </source>
</reference>
<organism evidence="2 3">
    <name type="scientific">Ciona intestinalis</name>
    <name type="common">Transparent sea squirt</name>
    <name type="synonym">Ascidia intestinalis</name>
    <dbReference type="NCBI Taxonomy" id="7719"/>
    <lineage>
        <taxon>Eukaryota</taxon>
        <taxon>Metazoa</taxon>
        <taxon>Chordata</taxon>
        <taxon>Tunicata</taxon>
        <taxon>Ascidiacea</taxon>
        <taxon>Phlebobranchia</taxon>
        <taxon>Cionidae</taxon>
        <taxon>Ciona</taxon>
    </lineage>
</organism>
<dbReference type="GeneTree" id="ENSGT00390000000513"/>
<dbReference type="InParanoid" id="F6YU47"/>
<dbReference type="Proteomes" id="UP000008144">
    <property type="component" value="Chromosome 14"/>
</dbReference>
<evidence type="ECO:0000313" key="3">
    <source>
        <dbReference type="Proteomes" id="UP000008144"/>
    </source>
</evidence>
<dbReference type="InterPro" id="IPR013320">
    <property type="entry name" value="ConA-like_dom_sf"/>
</dbReference>
<keyword evidence="3" id="KW-1185">Reference proteome</keyword>
<dbReference type="SUPFAM" id="SSF49899">
    <property type="entry name" value="Concanavalin A-like lectins/glucanases"/>
    <property type="match status" value="1"/>
</dbReference>
<keyword evidence="1" id="KW-0732">Signal</keyword>
<dbReference type="EMBL" id="EAAA01001274">
    <property type="status" value="NOT_ANNOTATED_CDS"/>
    <property type="molecule type" value="Genomic_DNA"/>
</dbReference>
<name>F6YU47_CIOIN</name>
<dbReference type="Ensembl" id="ENSCINT00000026370.2">
    <property type="protein sequence ID" value="ENSCINP00000026124.2"/>
    <property type="gene ID" value="ENSCING00000002298.3"/>
</dbReference>